<dbReference type="RefSeq" id="WP_067990982.1">
    <property type="nucleotide sequence ID" value="NZ_CP015596.1"/>
</dbReference>
<keyword evidence="3" id="KW-1185">Reference proteome</keyword>
<evidence type="ECO:0000313" key="2">
    <source>
        <dbReference type="EMBL" id="ANE78456.1"/>
    </source>
</evidence>
<accession>A0A172UH55</accession>
<feature type="domain" description="HTH cro/C1-type" evidence="1">
    <location>
        <begin position="10"/>
        <end position="64"/>
    </location>
</feature>
<sequence>MAKAQMVAAIESARQAANLSQRALHDRTGISQPTLSRILSGGRPAKTTEIIQIADALGCTVAQLTGTTVADRVQCAVRSTNGSAMDTMRQRLLHFVELDAYLDG</sequence>
<dbReference type="STRING" id="1682113.A7U43_03065"/>
<protein>
    <submittedName>
        <fullName evidence="2">Transcriptional regulator</fullName>
    </submittedName>
</protein>
<dbReference type="InterPro" id="IPR010982">
    <property type="entry name" value="Lambda_DNA-bd_dom_sf"/>
</dbReference>
<dbReference type="EMBL" id="CP015596">
    <property type="protein sequence ID" value="ANE78456.1"/>
    <property type="molecule type" value="Genomic_DNA"/>
</dbReference>
<dbReference type="KEGG" id="madi:A7U43_03065"/>
<gene>
    <name evidence="2" type="ORF">A7U43_03065</name>
</gene>
<dbReference type="Proteomes" id="UP000077143">
    <property type="component" value="Chromosome"/>
</dbReference>
<dbReference type="SUPFAM" id="SSF47413">
    <property type="entry name" value="lambda repressor-like DNA-binding domains"/>
    <property type="match status" value="1"/>
</dbReference>
<dbReference type="PROSITE" id="PS50943">
    <property type="entry name" value="HTH_CROC1"/>
    <property type="match status" value="1"/>
</dbReference>
<organism evidence="2 3">
    <name type="scientific">Mycobacterium adipatum</name>
    <dbReference type="NCBI Taxonomy" id="1682113"/>
    <lineage>
        <taxon>Bacteria</taxon>
        <taxon>Bacillati</taxon>
        <taxon>Actinomycetota</taxon>
        <taxon>Actinomycetes</taxon>
        <taxon>Mycobacteriales</taxon>
        <taxon>Mycobacteriaceae</taxon>
        <taxon>Mycobacterium</taxon>
    </lineage>
</organism>
<dbReference type="GO" id="GO:0003677">
    <property type="term" value="F:DNA binding"/>
    <property type="evidence" value="ECO:0007669"/>
    <property type="project" value="InterPro"/>
</dbReference>
<evidence type="ECO:0000313" key="3">
    <source>
        <dbReference type="Proteomes" id="UP000077143"/>
    </source>
</evidence>
<dbReference type="CDD" id="cd00093">
    <property type="entry name" value="HTH_XRE"/>
    <property type="match status" value="1"/>
</dbReference>
<evidence type="ECO:0000259" key="1">
    <source>
        <dbReference type="PROSITE" id="PS50943"/>
    </source>
</evidence>
<reference evidence="2 3" key="1">
    <citation type="submission" date="2016-05" db="EMBL/GenBank/DDBJ databases">
        <title>Complete genome sequence of a phthalic acid esters degrading Mycobacterium sp. YC-RL4.</title>
        <authorList>
            <person name="Ren L."/>
            <person name="Fan S."/>
            <person name="Ruth N."/>
            <person name="Jia Y."/>
            <person name="Wang J."/>
            <person name="Qiao C."/>
        </authorList>
    </citation>
    <scope>NUCLEOTIDE SEQUENCE [LARGE SCALE GENOMIC DNA]</scope>
    <source>
        <strain evidence="2 3">YC-RL4</strain>
    </source>
</reference>
<dbReference type="InterPro" id="IPR001387">
    <property type="entry name" value="Cro/C1-type_HTH"/>
</dbReference>
<dbReference type="Pfam" id="PF01381">
    <property type="entry name" value="HTH_3"/>
    <property type="match status" value="1"/>
</dbReference>
<proteinExistence type="predicted"/>
<dbReference type="OrthoDB" id="4733756at2"/>
<dbReference type="SMART" id="SM00530">
    <property type="entry name" value="HTH_XRE"/>
    <property type="match status" value="1"/>
</dbReference>
<dbReference type="Gene3D" id="1.10.260.40">
    <property type="entry name" value="lambda repressor-like DNA-binding domains"/>
    <property type="match status" value="1"/>
</dbReference>
<dbReference type="AlphaFoldDB" id="A0A172UH55"/>
<name>A0A172UH55_9MYCO</name>